<organism evidence="4 5">
    <name type="scientific">Polypedilum vanderplanki</name>
    <name type="common">Sleeping chironomid midge</name>
    <dbReference type="NCBI Taxonomy" id="319348"/>
    <lineage>
        <taxon>Eukaryota</taxon>
        <taxon>Metazoa</taxon>
        <taxon>Ecdysozoa</taxon>
        <taxon>Arthropoda</taxon>
        <taxon>Hexapoda</taxon>
        <taxon>Insecta</taxon>
        <taxon>Pterygota</taxon>
        <taxon>Neoptera</taxon>
        <taxon>Endopterygota</taxon>
        <taxon>Diptera</taxon>
        <taxon>Nematocera</taxon>
        <taxon>Chironomoidea</taxon>
        <taxon>Chironomidae</taxon>
        <taxon>Chironominae</taxon>
        <taxon>Polypedilum</taxon>
        <taxon>Polypedilum</taxon>
    </lineage>
</organism>
<dbReference type="PROSITE" id="PS50088">
    <property type="entry name" value="ANK_REPEAT"/>
    <property type="match status" value="2"/>
</dbReference>
<dbReference type="PANTHER" id="PTHR24117">
    <property type="entry name" value="AGAP007537-PB"/>
    <property type="match status" value="1"/>
</dbReference>
<comment type="similarity">
    <text evidence="1">Belongs to the BCOR family.</text>
</comment>
<dbReference type="Gene3D" id="1.25.40.20">
    <property type="entry name" value="Ankyrin repeat-containing domain"/>
    <property type="match status" value="1"/>
</dbReference>
<name>A0A9J6C6L3_POLVA</name>
<feature type="compositionally biased region" description="Low complexity" evidence="3">
    <location>
        <begin position="164"/>
        <end position="173"/>
    </location>
</feature>
<feature type="compositionally biased region" description="Basic and acidic residues" evidence="3">
    <location>
        <begin position="2097"/>
        <end position="2109"/>
    </location>
</feature>
<comment type="caution">
    <text evidence="4">The sequence shown here is derived from an EMBL/GenBank/DDBJ whole genome shotgun (WGS) entry which is preliminary data.</text>
</comment>
<feature type="compositionally biased region" description="Pro residues" evidence="3">
    <location>
        <begin position="763"/>
        <end position="775"/>
    </location>
</feature>
<feature type="compositionally biased region" description="Basic and acidic residues" evidence="3">
    <location>
        <begin position="1670"/>
        <end position="1683"/>
    </location>
</feature>
<feature type="compositionally biased region" description="Basic and acidic residues" evidence="3">
    <location>
        <begin position="1990"/>
        <end position="2003"/>
    </location>
</feature>
<feature type="region of interest" description="Disordered" evidence="3">
    <location>
        <begin position="2097"/>
        <end position="2130"/>
    </location>
</feature>
<evidence type="ECO:0000256" key="2">
    <source>
        <dbReference type="PROSITE-ProRule" id="PRU00023"/>
    </source>
</evidence>
<feature type="compositionally biased region" description="Basic and acidic residues" evidence="3">
    <location>
        <begin position="1169"/>
        <end position="1183"/>
    </location>
</feature>
<feature type="region of interest" description="Disordered" evidence="3">
    <location>
        <begin position="1550"/>
        <end position="1570"/>
    </location>
</feature>
<feature type="compositionally biased region" description="Polar residues" evidence="3">
    <location>
        <begin position="1560"/>
        <end position="1570"/>
    </location>
</feature>
<feature type="region of interest" description="Disordered" evidence="3">
    <location>
        <begin position="1669"/>
        <end position="1689"/>
    </location>
</feature>
<feature type="compositionally biased region" description="Basic and acidic residues" evidence="3">
    <location>
        <begin position="12"/>
        <end position="45"/>
    </location>
</feature>
<feature type="compositionally biased region" description="Polar residues" evidence="3">
    <location>
        <begin position="1779"/>
        <end position="1789"/>
    </location>
</feature>
<feature type="region of interest" description="Disordered" evidence="3">
    <location>
        <begin position="1350"/>
        <end position="1370"/>
    </location>
</feature>
<proteinExistence type="inferred from homology"/>
<feature type="compositionally biased region" description="Basic and acidic residues" evidence="3">
    <location>
        <begin position="1824"/>
        <end position="1835"/>
    </location>
</feature>
<feature type="region of interest" description="Disordered" evidence="3">
    <location>
        <begin position="834"/>
        <end position="895"/>
    </location>
</feature>
<feature type="compositionally biased region" description="Basic and acidic residues" evidence="3">
    <location>
        <begin position="657"/>
        <end position="689"/>
    </location>
</feature>
<keyword evidence="5" id="KW-1185">Reference proteome</keyword>
<feature type="region of interest" description="Disordered" evidence="3">
    <location>
        <begin position="1719"/>
        <end position="1742"/>
    </location>
</feature>
<gene>
    <name evidence="4" type="ORF">PVAND_007322</name>
</gene>
<keyword evidence="2" id="KW-0040">ANK repeat</keyword>
<feature type="compositionally biased region" description="Basic and acidic residues" evidence="3">
    <location>
        <begin position="52"/>
        <end position="82"/>
    </location>
</feature>
<evidence type="ECO:0000256" key="1">
    <source>
        <dbReference type="ARBA" id="ARBA00034703"/>
    </source>
</evidence>
<dbReference type="GO" id="GO:0003714">
    <property type="term" value="F:transcription corepressor activity"/>
    <property type="evidence" value="ECO:0007669"/>
    <property type="project" value="TreeGrafter"/>
</dbReference>
<feature type="compositionally biased region" description="Basic and acidic residues" evidence="3">
    <location>
        <begin position="872"/>
        <end position="881"/>
    </location>
</feature>
<dbReference type="SMART" id="SM00248">
    <property type="entry name" value="ANK"/>
    <property type="match status" value="3"/>
</dbReference>
<feature type="compositionally biased region" description="Polar residues" evidence="3">
    <location>
        <begin position="1200"/>
        <end position="1209"/>
    </location>
</feature>
<dbReference type="GO" id="GO:0000122">
    <property type="term" value="P:negative regulation of transcription by RNA polymerase II"/>
    <property type="evidence" value="ECO:0007669"/>
    <property type="project" value="TreeGrafter"/>
</dbReference>
<dbReference type="EMBL" id="JADBJN010000002">
    <property type="protein sequence ID" value="KAG5677573.1"/>
    <property type="molecule type" value="Genomic_DNA"/>
</dbReference>
<feature type="region of interest" description="Disordered" evidence="3">
    <location>
        <begin position="1"/>
        <end position="198"/>
    </location>
</feature>
<feature type="region of interest" description="Disordered" evidence="3">
    <location>
        <begin position="929"/>
        <end position="952"/>
    </location>
</feature>
<protein>
    <submittedName>
        <fullName evidence="4">Uncharacterized protein</fullName>
    </submittedName>
</protein>
<feature type="compositionally biased region" description="Polar residues" evidence="3">
    <location>
        <begin position="834"/>
        <end position="869"/>
    </location>
</feature>
<dbReference type="GO" id="GO:0005634">
    <property type="term" value="C:nucleus"/>
    <property type="evidence" value="ECO:0007669"/>
    <property type="project" value="TreeGrafter"/>
</dbReference>
<feature type="compositionally biased region" description="Acidic residues" evidence="3">
    <location>
        <begin position="1980"/>
        <end position="1989"/>
    </location>
</feature>
<feature type="region of interest" description="Disordered" evidence="3">
    <location>
        <begin position="1138"/>
        <end position="1209"/>
    </location>
</feature>
<feature type="region of interest" description="Disordered" evidence="3">
    <location>
        <begin position="649"/>
        <end position="799"/>
    </location>
</feature>
<dbReference type="InterPro" id="IPR036770">
    <property type="entry name" value="Ankyrin_rpt-contain_sf"/>
</dbReference>
<evidence type="ECO:0000313" key="4">
    <source>
        <dbReference type="EMBL" id="KAG5677573.1"/>
    </source>
</evidence>
<dbReference type="PANTHER" id="PTHR24117:SF9">
    <property type="entry name" value="BCL-6 COREPRESSOR PCGF1 BINDING DOMAIN-CONTAINING PROTEIN"/>
    <property type="match status" value="1"/>
</dbReference>
<feature type="compositionally biased region" description="Acidic residues" evidence="3">
    <location>
        <begin position="1840"/>
        <end position="1850"/>
    </location>
</feature>
<feature type="compositionally biased region" description="Polar residues" evidence="3">
    <location>
        <begin position="1154"/>
        <end position="1167"/>
    </location>
</feature>
<feature type="compositionally biased region" description="Basic and acidic residues" evidence="3">
    <location>
        <begin position="146"/>
        <end position="163"/>
    </location>
</feature>
<feature type="repeat" description="ANK" evidence="2">
    <location>
        <begin position="2412"/>
        <end position="2438"/>
    </location>
</feature>
<dbReference type="InterPro" id="IPR047144">
    <property type="entry name" value="BCOR-like"/>
</dbReference>
<feature type="compositionally biased region" description="Polar residues" evidence="3">
    <location>
        <begin position="1350"/>
        <end position="1365"/>
    </location>
</feature>
<feature type="compositionally biased region" description="Polar residues" evidence="3">
    <location>
        <begin position="883"/>
        <end position="895"/>
    </location>
</feature>
<feature type="compositionally biased region" description="Basic and acidic residues" evidence="3">
    <location>
        <begin position="2010"/>
        <end position="2022"/>
    </location>
</feature>
<accession>A0A9J6C6L3</accession>
<feature type="compositionally biased region" description="Basic and acidic residues" evidence="3">
    <location>
        <begin position="1792"/>
        <end position="1811"/>
    </location>
</feature>
<feature type="compositionally biased region" description="Low complexity" evidence="3">
    <location>
        <begin position="83"/>
        <end position="97"/>
    </location>
</feature>
<feature type="repeat" description="ANK" evidence="2">
    <location>
        <begin position="2445"/>
        <end position="2477"/>
    </location>
</feature>
<dbReference type="CDD" id="cd14259">
    <property type="entry name" value="PUFD_like"/>
    <property type="match status" value="1"/>
</dbReference>
<evidence type="ECO:0000313" key="5">
    <source>
        <dbReference type="Proteomes" id="UP001107558"/>
    </source>
</evidence>
<dbReference type="PRINTS" id="PR01415">
    <property type="entry name" value="ANKYRIN"/>
</dbReference>
<feature type="compositionally biased region" description="Polar residues" evidence="3">
    <location>
        <begin position="724"/>
        <end position="753"/>
    </location>
</feature>
<reference evidence="4" key="1">
    <citation type="submission" date="2021-03" db="EMBL/GenBank/DDBJ databases">
        <title>Chromosome level genome of the anhydrobiotic midge Polypedilum vanderplanki.</title>
        <authorList>
            <person name="Yoshida Y."/>
            <person name="Kikawada T."/>
            <person name="Gusev O."/>
        </authorList>
    </citation>
    <scope>NUCLEOTIDE SEQUENCE</scope>
    <source>
        <strain evidence="4">NIAS01</strain>
        <tissue evidence="4">Whole body or cell culture</tissue>
    </source>
</reference>
<dbReference type="OrthoDB" id="3666223at2759"/>
<dbReference type="InterPro" id="IPR002110">
    <property type="entry name" value="Ankyrin_rpt"/>
</dbReference>
<feature type="region of interest" description="Disordered" evidence="3">
    <location>
        <begin position="1758"/>
        <end position="1857"/>
    </location>
</feature>
<evidence type="ECO:0000256" key="3">
    <source>
        <dbReference type="SAM" id="MobiDB-lite"/>
    </source>
</evidence>
<feature type="compositionally biased region" description="Low complexity" evidence="3">
    <location>
        <begin position="240"/>
        <end position="266"/>
    </location>
</feature>
<sequence>MEPDQQSTVVAAERDNEIDNEEKTDTKSETTTKCDDESNKSEKSENVPAIKETNKEEKRKEVIEEQKQEQQKTELSNEKECNDNASRVENNNNSNNDDSTDKKSELVSSQCTDEKSAETNISNDNGNETKETTVEITKADNSAISEEQKSVVDNSEAVKEEVVKSSSPSSSTSQMETTNSKPILPESNNNNNNNDGDGKFEIDSSSLLDRIILHTLKNTVVDNSRLNAAKNKYIMNNGNVNNITSSTNNNNNSNSSNGSDSNPSSKSVERLIEEFKGSCKSNNNNTPNMSVKEQTQQLKSDNIEVTNGADRNYCSVKNDVDLTTTTIKSLDTDKSLSHNSENEALDFREFSSPSSKIDEKVVAAAPAAAMLDLSVKRDEREKTVPPIKRSHALYVGLPDFSKQIFTAPSITRTTNTLTNQGAKQLPIQLSSSITVPKVRNPDFTAMNRAPELQMRHPDFSKGFSKLESSSPSPVNIPVTPSNFPEIVRKNNYISDLQLKPPTNASSQITPSTSYKIDYRPPVIPQQQHQSPYQNSKKEGVYNHQTQQHSNVEEPMAHVIHKNQFLPTNSNAWNEHHRNERLLGGSSHYEMNQVDRKASMPAFQSNEDLRRLHPAHYPYAYKDREAQSNEFSLKQKEQQLRQEGTIITIKNDTSSKTPTREITERRSADLFRDYKLKQPKESPDTLRRNIESQQHQQIPPPPLVYQQQYPDFPPNYPRPHKIEKVNQNSPIPTQSNHIPSEYSQSIPRQYQNPSPIHRQDKSPMNPPQNWPPPPPLVQQQSPIHAVSPATAAAGSSTLPSASPTHYQMGVVSKISPSQSPISSYSNYPQKVLQQQPFKYPEPSSSSRINDVKNSYHHPQSPSPNQNQNYYHQKYPDFGRKFDNNYLSSESHNSTKYPSSFVPIESKSVVHETTQHSLPMRHDLEIRTVREQPSPDNRNLNYRQQQPSSSYYTQERDRNLPRIPMHSHVTQEQSNPSISQEGMSHFSRTHNEAPRVPPDLKIEKRTDETAQRLYSPIPTRRVEVGPELSIIPKVKTEPLSTPISREIPSNSSIIKSTKSLFTEVKRESPLDLSVKTVKTKADSTGCDQDFQTRYRKEQKIGLKVEFTPNFGNVSKTECRQQARLGPQDFSAERAINAVPIRYTKDPEMSRGVPSKMHQTNIASSSSSGRNHYYEQKAPSELERPHAPAPPSSGYYAERSNHKPNNVYENNRNTISPVKQHSVSVPYENHGSFQHNEQHRLHNQSSMPQANNIPYPVINKAPSALESHRIPTHGSINSKDPLFLERERDRKYVEDILYGRNRREQQFAPESRQFHVNPSPPRKRLLEMSQQQQIYDSMSAKQSRIEEPPKIFTNNPPTHINHNQQQPQPYGYSDTREKINTPPVLVRHENYPRAVPVQTKHYPLPRKDVIKSAEMMSYNNNRVAPTTSYYPNPKAEMIHRSDPMNSHKYYSNHHSSSSPQVHRLQNFQQRPDDTKFPAMHARLPHPVQEIGNKIEKQQTPGPLSNNNIIGERQIINGMMSSTMSGSNGNIAQSTIQKLKSNLEFKEMQKLKIQSAESERQSPHGIQTTKSELSPRQFRTKGELKGFIPLPMNASTADSSNKAAIDSQVVATAFDLLDWGSACNDFVQQLQTGKKRIKKKRSLIKSDEKMMARIPGTTVNDLSEIPKEILQSINRKERSSSSDEDKPLLQLKNSISQSSLTESVSEILSRNFREKQRLEVEQKMAARLGRPSSSESETDTRKHMTIIKRVRRLRKRAALGIKKTDDERSAEEEEGDTEKISLKNISKLDNLTSSDEDNKKKQGTNDKKISDEKSFKNIRKSSLSVITEIKKEPNDKDDTSTESTESEDEDESETTEDKLNKLSTAKNVKKLKDLGDRESNIKNLLEEGETMTRSKRRLEIEKKLSNSKILRNEKVVQNVSPDKKVKQQETSGNKKSPLKRKDSCKSEDSKRKVPESESEKDVKGGAKKRHRKSSQIDNNNSSSEETEVEEEESRTERLRPRKNKTDGDTATTKGTKDNNKKIKVEKDEQEASTETVSKTPDYKEGRRSLPAYHPFREDKTSKFLPGWEAETFNFKRTLKVPIDPEISDTSEIFSEFVKSKEKIEGTKDAKAENSTKSATKANKKLQPPPAKIAASSSNSIIDLLHERALQSKKKLKIKKTANINNSVKGTSNNDDDLLPTPQKESEKVFGFKKNIFEPFVITSRTRTENNAIRKKEVLKEVFGADDERPRSAPPSVDEIDDSNKVEKKINFDEKYLEYLEKMNVNFPERKKIKLDAPKTDVSIKEEGDEDFDDNETVVASERDLVTPTLKGKVKKNRPRRCKGSSGFDYIRKKKKPTQNASENPSSVGNLIKKRLAAMENLETKNENDISKEIKGWVLNKGVGESILHKAARLDYVDVIAYCLDRLNMNPDPKDNAGYTPLHEACSRGHLEIARLLLQYGASHSESALSGIRPLHEAIENSHIEIVRLLLSFGADPCLATYSGQLPITMAEDKEMEDFLNEYLIDIGHKDGVKTSWSIDAAYKIEDPDEIGYDIFNNVPIVKTDLGSSVASILSTSMTSLITATTQMSDNETVISETAATTLPNKFSITPMKAPSQDFSKYQHKMKKCDTDTNSNNLLMSDANNAEIAKLNNLTNNSKKTKNCSVLLNNIDSTMKKIKKLPAISKLDSHIKSNEPAHNKLDDIRNQKDDYDDMIIDENLESDCEFLEVEESEAPLPPLYLLRDEGADKWVLLTDLCNLLKVKSKEAVLKQICPSSPPTAANKSELIRELKMSDFLEKAICLQLFCAGEKINVRASKVSLVKYNESVKNLLGVQTIRMNM</sequence>
<dbReference type="Pfam" id="PF12796">
    <property type="entry name" value="Ank_2"/>
    <property type="match status" value="1"/>
</dbReference>
<feature type="compositionally biased region" description="Basic and acidic residues" evidence="3">
    <location>
        <begin position="1935"/>
        <end position="1960"/>
    </location>
</feature>
<feature type="region of interest" description="Disordered" evidence="3">
    <location>
        <begin position="240"/>
        <end position="268"/>
    </location>
</feature>
<feature type="compositionally biased region" description="Basic and acidic residues" evidence="3">
    <location>
        <begin position="1893"/>
        <end position="1910"/>
    </location>
</feature>
<feature type="compositionally biased region" description="Polar residues" evidence="3">
    <location>
        <begin position="932"/>
        <end position="951"/>
    </location>
</feature>
<feature type="region of interest" description="Disordered" evidence="3">
    <location>
        <begin position="1869"/>
        <end position="2050"/>
    </location>
</feature>
<dbReference type="Proteomes" id="UP001107558">
    <property type="component" value="Chromosome 2"/>
</dbReference>
<dbReference type="SUPFAM" id="SSF48403">
    <property type="entry name" value="Ankyrin repeat"/>
    <property type="match status" value="1"/>
</dbReference>
<dbReference type="PROSITE" id="PS50297">
    <property type="entry name" value="ANK_REP_REGION"/>
    <property type="match status" value="2"/>
</dbReference>